<dbReference type="PANTHER" id="PTHR40038">
    <property type="entry name" value="MEMBRANE-ASSOCIATED PROTEIN TCAA"/>
    <property type="match status" value="1"/>
</dbReference>
<feature type="domain" description="TcaA second" evidence="4">
    <location>
        <begin position="69"/>
        <end position="168"/>
    </location>
</feature>
<accession>A0A0M2P064</accession>
<feature type="domain" description="TcaA 4th" evidence="5">
    <location>
        <begin position="249"/>
        <end position="323"/>
    </location>
</feature>
<dbReference type="Pfam" id="PF22820">
    <property type="entry name" value="TcaA_3rd_4th"/>
    <property type="match status" value="1"/>
</dbReference>
<dbReference type="GO" id="GO:0005886">
    <property type="term" value="C:plasma membrane"/>
    <property type="evidence" value="ECO:0007669"/>
    <property type="project" value="UniProtKB-SubCell"/>
</dbReference>
<sequence>MKYCSNCGAEIKPGQRVCTQCGTPVQQRANNQSPNHKSKWLLFIIIAVILVIIIALFAAYKIIDAQLSPTKQAETISKDLKNKDTDRLASHLKSNGEAISKDEAKAIYKYIDETDSVDRVADELQSSAKNIKENKLNEHAVTVGDTSLINITEDGKKWGIFKNYIFNVNKEPVSITSEEDTTLSYKLNDKTTQVKLKQGKTKTLDDFPIGIYDLKATQKVDNKKFDGVIHIDMSESNSADLQFKQKRFTVSIDSSFADSDSLKLYINGNEQSDFDEYESVTYGPYAPDEKIEVYATTEVEGKQFKSSVENVSSPNDDEDEIDVALTFDDDAISDYEDKMIEKEADSDDDNDSTSNSDEKVTRDNVIDKVESYEGSTLDIDNYTYKEPEKTGDGWGFSFTDKDGELAGSYKIDEDGYVTEYDEDGEEVDSGY</sequence>
<dbReference type="InterPro" id="IPR054530">
    <property type="entry name" value="TcaA_4th"/>
</dbReference>
<dbReference type="Pfam" id="PF13240">
    <property type="entry name" value="Zn_Ribbon_1"/>
    <property type="match status" value="1"/>
</dbReference>
<dbReference type="Pfam" id="PF22813">
    <property type="entry name" value="TcaA_2nd"/>
    <property type="match status" value="1"/>
</dbReference>
<feature type="compositionally biased region" description="Basic and acidic residues" evidence="1">
    <location>
        <begin position="356"/>
        <end position="367"/>
    </location>
</feature>
<reference evidence="6 7" key="1">
    <citation type="submission" date="2015-03" db="EMBL/GenBank/DDBJ databases">
        <title>Genome Assembly of Staphylococcus cohnii subsp. cohnii strain G22B2.</title>
        <authorList>
            <person name="Nair G."/>
            <person name="Kaur G."/>
            <person name="Khatri I."/>
            <person name="Singh N.K."/>
            <person name="Sathyabama S."/>
            <person name="Maurya S.K."/>
            <person name="Subramanian S."/>
            <person name="Agrewala J.N."/>
            <person name="Mayilraj S."/>
        </authorList>
    </citation>
    <scope>NUCLEOTIDE SEQUENCE [LARGE SCALE GENOMIC DNA]</scope>
    <source>
        <strain evidence="6 7">G22B2</strain>
    </source>
</reference>
<dbReference type="PATRIC" id="fig|74704.6.peg.1327"/>
<dbReference type="AlphaFoldDB" id="A0A0M2P064"/>
<evidence type="ECO:0000256" key="2">
    <source>
        <dbReference type="SAM" id="Phobius"/>
    </source>
</evidence>
<evidence type="ECO:0000313" key="7">
    <source>
        <dbReference type="Proteomes" id="UP000034455"/>
    </source>
</evidence>
<organism evidence="6 7">
    <name type="scientific">Staphylococcus cohnii subsp. cohnii</name>
    <dbReference type="NCBI Taxonomy" id="74704"/>
    <lineage>
        <taxon>Bacteria</taxon>
        <taxon>Bacillati</taxon>
        <taxon>Bacillota</taxon>
        <taxon>Bacilli</taxon>
        <taxon>Bacillales</taxon>
        <taxon>Staphylococcaceae</taxon>
        <taxon>Staphylococcus</taxon>
        <taxon>Staphylococcus cohnii species complex</taxon>
    </lineage>
</organism>
<keyword evidence="2" id="KW-1133">Transmembrane helix</keyword>
<feature type="region of interest" description="Disordered" evidence="1">
    <location>
        <begin position="341"/>
        <end position="367"/>
    </location>
</feature>
<dbReference type="InterPro" id="IPR026870">
    <property type="entry name" value="Zinc_ribbon_dom"/>
</dbReference>
<feature type="domain" description="Zinc-ribbon" evidence="3">
    <location>
        <begin position="3"/>
        <end position="25"/>
    </location>
</feature>
<name>A0A0M2P064_STACC</name>
<dbReference type="InterPro" id="IPR054529">
    <property type="entry name" value="TcaA_2nd"/>
</dbReference>
<feature type="transmembrane region" description="Helical" evidence="2">
    <location>
        <begin position="40"/>
        <end position="60"/>
    </location>
</feature>
<keyword evidence="2" id="KW-0812">Transmembrane</keyword>
<evidence type="ECO:0000313" key="6">
    <source>
        <dbReference type="EMBL" id="KKI65336.1"/>
    </source>
</evidence>
<gene>
    <name evidence="6" type="ORF">UF66_1293</name>
</gene>
<comment type="caution">
    <text evidence="6">The sequence shown here is derived from an EMBL/GenBank/DDBJ whole genome shotgun (WGS) entry which is preliminary data.</text>
</comment>
<dbReference type="PANTHER" id="PTHR40038:SF1">
    <property type="entry name" value="MEMBRANE-ASSOCIATED PROTEIN TCAA"/>
    <property type="match status" value="1"/>
</dbReference>
<keyword evidence="2" id="KW-0472">Membrane</keyword>
<dbReference type="Proteomes" id="UP000034455">
    <property type="component" value="Unassembled WGS sequence"/>
</dbReference>
<protein>
    <submittedName>
        <fullName evidence="6">TcaA protein</fullName>
    </submittedName>
</protein>
<dbReference type="EMBL" id="LAKJ01000002">
    <property type="protein sequence ID" value="KKI65336.1"/>
    <property type="molecule type" value="Genomic_DNA"/>
</dbReference>
<proteinExistence type="predicted"/>
<evidence type="ECO:0000259" key="5">
    <source>
        <dbReference type="Pfam" id="PF22820"/>
    </source>
</evidence>
<dbReference type="RefSeq" id="WP_019469015.1">
    <property type="nucleotide sequence ID" value="NZ_LAKJ01000002.1"/>
</dbReference>
<evidence type="ECO:0000259" key="3">
    <source>
        <dbReference type="Pfam" id="PF13240"/>
    </source>
</evidence>
<evidence type="ECO:0000256" key="1">
    <source>
        <dbReference type="SAM" id="MobiDB-lite"/>
    </source>
</evidence>
<evidence type="ECO:0000259" key="4">
    <source>
        <dbReference type="Pfam" id="PF22813"/>
    </source>
</evidence>